<dbReference type="AlphaFoldDB" id="A0A1G7LHX1"/>
<dbReference type="SUPFAM" id="SSF111321">
    <property type="entry name" value="AF1104-like"/>
    <property type="match status" value="1"/>
</dbReference>
<name>A0A1G7LHX1_9BACT</name>
<evidence type="ECO:0008006" key="3">
    <source>
        <dbReference type="Google" id="ProtNLM"/>
    </source>
</evidence>
<gene>
    <name evidence="1" type="ORF">SAMN05192586_10684</name>
</gene>
<dbReference type="RefSeq" id="WP_092153328.1">
    <property type="nucleotide sequence ID" value="NZ_FNBX01000006.1"/>
</dbReference>
<sequence>MSNGLAAPEAVSRIRLGRDNRFDAWLYSMLIDNNLAFHMNPGLIASPEQLAFMVQLEHDQIYLPCSDATFSLLCAPHTPPDLRRQYNRAWRIIMRLVRSFALERPRRQRLLQFCRYRFMQYVAQGTLIPSRLVKRMTNLVLAQEGSLDDPWRERRRDSVVRQRRLLESPAVKTPLEAVPPGFAPQCLEAARVALDYAEAVRLLCLSAHSRQWLERAPAEDEVRAAFAQASDAAAGLREYFAAGVGRTGTVLFLCDADGGVFLDLVMARSLMRMGHRVIFAVKQGFNFFAPTLEDMESDPELQPLLQGGIVLHDENLGKNELLRHLREHRLVVVSDGTRERLNLYRVSVTFSRAWKEADCVLGKGWRAADILLGTSHSFTRDVLCYWKDQEGFHLARRPHAVGARKFSEAAIAVQAERIIGEMRAAKAQGRTVMFYSCVIGSIPGETATAIALVRAFVDNLRGKMDNILIINPAEHFIDGMDGDDLMYMWEQVQRSGLIDVWRFQTVEDIEESFVLLGRKVPPRWSGKDATFSTGCTKEMRIALDVQAKNREMQIIGPAPRLFFRRGEYGVGKYFDASIAR</sequence>
<dbReference type="EMBL" id="FNBX01000006">
    <property type="protein sequence ID" value="SDF49137.1"/>
    <property type="molecule type" value="Genomic_DNA"/>
</dbReference>
<proteinExistence type="predicted"/>
<dbReference type="Proteomes" id="UP000199355">
    <property type="component" value="Unassembled WGS sequence"/>
</dbReference>
<protein>
    <recommendedName>
        <fullName evidence="3">Damage-control phosphatase ARMT1-like metal-binding domain-containing protein</fullName>
    </recommendedName>
</protein>
<dbReference type="Gene3D" id="3.40.50.10880">
    <property type="entry name" value="Uncharacterised protein PF01937, DUF89, domain 3"/>
    <property type="match status" value="1"/>
</dbReference>
<dbReference type="OrthoDB" id="5409427at2"/>
<accession>A0A1G7LHX1</accession>
<dbReference type="InterPro" id="IPR036075">
    <property type="entry name" value="ARMT-1-like_metal-bd_sf"/>
</dbReference>
<dbReference type="STRING" id="571438.SAMN05192586_10684"/>
<evidence type="ECO:0000313" key="2">
    <source>
        <dbReference type="Proteomes" id="UP000199355"/>
    </source>
</evidence>
<evidence type="ECO:0000313" key="1">
    <source>
        <dbReference type="EMBL" id="SDF49137.1"/>
    </source>
</evidence>
<organism evidence="1 2">
    <name type="scientific">Desulfovibrio legallii</name>
    <dbReference type="NCBI Taxonomy" id="571438"/>
    <lineage>
        <taxon>Bacteria</taxon>
        <taxon>Pseudomonadati</taxon>
        <taxon>Thermodesulfobacteriota</taxon>
        <taxon>Desulfovibrionia</taxon>
        <taxon>Desulfovibrionales</taxon>
        <taxon>Desulfovibrionaceae</taxon>
        <taxon>Desulfovibrio</taxon>
    </lineage>
</organism>
<keyword evidence="2" id="KW-1185">Reference proteome</keyword>
<reference evidence="2" key="1">
    <citation type="submission" date="2016-10" db="EMBL/GenBank/DDBJ databases">
        <authorList>
            <person name="Varghese N."/>
            <person name="Submissions S."/>
        </authorList>
    </citation>
    <scope>NUCLEOTIDE SEQUENCE [LARGE SCALE GENOMIC DNA]</scope>
    <source>
        <strain evidence="2">KHC7</strain>
    </source>
</reference>